<name>A0ABQ3WHV3_9ACTN</name>
<evidence type="ECO:0000256" key="1">
    <source>
        <dbReference type="SAM" id="MobiDB-lite"/>
    </source>
</evidence>
<proteinExistence type="predicted"/>
<protein>
    <submittedName>
        <fullName evidence="2">Uncharacterized protein</fullName>
    </submittedName>
</protein>
<organism evidence="2">
    <name type="scientific">Actinoplanes campanulatus</name>
    <dbReference type="NCBI Taxonomy" id="113559"/>
    <lineage>
        <taxon>Bacteria</taxon>
        <taxon>Bacillati</taxon>
        <taxon>Actinomycetota</taxon>
        <taxon>Actinomycetes</taxon>
        <taxon>Micromonosporales</taxon>
        <taxon>Micromonosporaceae</taxon>
        <taxon>Actinoplanes</taxon>
    </lineage>
</organism>
<feature type="region of interest" description="Disordered" evidence="1">
    <location>
        <begin position="1"/>
        <end position="76"/>
    </location>
</feature>
<comment type="caution">
    <text evidence="2">The sequence shown here is derived from an EMBL/GenBank/DDBJ whole genome shotgun (WGS) entry which is preliminary data.</text>
</comment>
<dbReference type="EMBL" id="BOMF01000058">
    <property type="protein sequence ID" value="GID45797.1"/>
    <property type="molecule type" value="Genomic_DNA"/>
</dbReference>
<gene>
    <name evidence="2" type="ORF">Aca07nite_30720</name>
</gene>
<evidence type="ECO:0000313" key="2">
    <source>
        <dbReference type="EMBL" id="GID45797.1"/>
    </source>
</evidence>
<feature type="compositionally biased region" description="Basic and acidic residues" evidence="1">
    <location>
        <begin position="39"/>
        <end position="51"/>
    </location>
</feature>
<accession>A0ABQ3WHV3</accession>
<sequence length="76" mass="7769">MRRESGQIAPIDAAGPTTGESDLRHAWQGRKRGPPGRPGGRDGVVERETRADQAGTAATKIVPRPAAVSGPVSAGA</sequence>
<reference evidence="2" key="1">
    <citation type="submission" date="2021-01" db="EMBL/GenBank/DDBJ databases">
        <title>Whole genome shotgun sequence of Actinoplanes capillaceus NBRC 16408.</title>
        <authorList>
            <person name="Komaki H."/>
            <person name="Tamura T."/>
        </authorList>
    </citation>
    <scope>NUCLEOTIDE SEQUENCE [LARGE SCALE GENOMIC DNA]</scope>
    <source>
        <strain evidence="2">NBRC 16408</strain>
    </source>
</reference>